<feature type="compositionally biased region" description="Polar residues" evidence="1">
    <location>
        <begin position="209"/>
        <end position="219"/>
    </location>
</feature>
<feature type="region of interest" description="Disordered" evidence="1">
    <location>
        <begin position="104"/>
        <end position="164"/>
    </location>
</feature>
<reference evidence="3" key="2">
    <citation type="submission" date="2025-08" db="UniProtKB">
        <authorList>
            <consortium name="RefSeq"/>
        </authorList>
    </citation>
    <scope>IDENTIFICATION</scope>
</reference>
<protein>
    <submittedName>
        <fullName evidence="3">Uncharacterized protein LOC107024983</fullName>
    </submittedName>
</protein>
<evidence type="ECO:0000256" key="1">
    <source>
        <dbReference type="SAM" id="MobiDB-lite"/>
    </source>
</evidence>
<dbReference type="GeneID" id="107024983"/>
<dbReference type="Proteomes" id="UP000694930">
    <property type="component" value="Chromosome 7"/>
</dbReference>
<evidence type="ECO:0000313" key="3">
    <source>
        <dbReference type="RefSeq" id="XP_015081364.1"/>
    </source>
</evidence>
<sequence length="262" mass="29498">MTDGEMKAVLFQMAQAITTLAETIMAQANREVASRENQHASIISRHLRDSMRMNHPMYFGSKVDEDPQEFLYKWKDNRALGDGLVTWEIFKKAFHDRFFPKEQREAKVEESRLRNSNRKAKRAKSFESGSSKSRLDVQDKPKFKKRGSNLKPQKGRNVDPPKERPFCGKCGNKHAGECLVKTNSLYGCGKGVHMVKACPNVRRQGKGNGQTQLGSPSSDAQKRNRFCALKAKGEKESSPDVVTGMIQVFSINVYALLDQGQG</sequence>
<dbReference type="RefSeq" id="XP_015081364.1">
    <property type="nucleotide sequence ID" value="XM_015225878.1"/>
</dbReference>
<feature type="region of interest" description="Disordered" evidence="1">
    <location>
        <begin position="202"/>
        <end position="221"/>
    </location>
</feature>
<gene>
    <name evidence="3" type="primary">LOC107024983</name>
</gene>
<proteinExistence type="predicted"/>
<keyword evidence="2" id="KW-1185">Reference proteome</keyword>
<organism evidence="2 3">
    <name type="scientific">Solanum pennellii</name>
    <name type="common">Tomato</name>
    <name type="synonym">Lycopersicon pennellii</name>
    <dbReference type="NCBI Taxonomy" id="28526"/>
    <lineage>
        <taxon>Eukaryota</taxon>
        <taxon>Viridiplantae</taxon>
        <taxon>Streptophyta</taxon>
        <taxon>Embryophyta</taxon>
        <taxon>Tracheophyta</taxon>
        <taxon>Spermatophyta</taxon>
        <taxon>Magnoliopsida</taxon>
        <taxon>eudicotyledons</taxon>
        <taxon>Gunneridae</taxon>
        <taxon>Pentapetalae</taxon>
        <taxon>asterids</taxon>
        <taxon>lamiids</taxon>
        <taxon>Solanales</taxon>
        <taxon>Solanaceae</taxon>
        <taxon>Solanoideae</taxon>
        <taxon>Solaneae</taxon>
        <taxon>Solanum</taxon>
        <taxon>Solanum subgen. Lycopersicon</taxon>
    </lineage>
</organism>
<reference evidence="2" key="1">
    <citation type="journal article" date="2014" name="Nat. Genet.">
        <title>The genome of the stress-tolerant wild tomato species Solanum pennellii.</title>
        <authorList>
            <person name="Bolger A."/>
            <person name="Scossa F."/>
            <person name="Bolger M.E."/>
            <person name="Lanz C."/>
            <person name="Maumus F."/>
            <person name="Tohge T."/>
            <person name="Quesneville H."/>
            <person name="Alseekh S."/>
            <person name="Sorensen I."/>
            <person name="Lichtenstein G."/>
            <person name="Fich E.A."/>
            <person name="Conte M."/>
            <person name="Keller H."/>
            <person name="Schneeberger K."/>
            <person name="Schwacke R."/>
            <person name="Ofner I."/>
            <person name="Vrebalov J."/>
            <person name="Xu Y."/>
            <person name="Osorio S."/>
            <person name="Aflitos S.A."/>
            <person name="Schijlen E."/>
            <person name="Jimenez-Gomez J.M."/>
            <person name="Ryngajllo M."/>
            <person name="Kimura S."/>
            <person name="Kumar R."/>
            <person name="Koenig D."/>
            <person name="Headland L.R."/>
            <person name="Maloof J.N."/>
            <person name="Sinha N."/>
            <person name="van Ham R.C."/>
            <person name="Lankhorst R.K."/>
            <person name="Mao L."/>
            <person name="Vogel A."/>
            <person name="Arsova B."/>
            <person name="Panstruga R."/>
            <person name="Fei Z."/>
            <person name="Rose J.K."/>
            <person name="Zamir D."/>
            <person name="Carrari F."/>
            <person name="Giovannoni J.J."/>
            <person name="Weigel D."/>
            <person name="Usadel B."/>
            <person name="Fernie A.R."/>
        </authorList>
    </citation>
    <scope>NUCLEOTIDE SEQUENCE [LARGE SCALE GENOMIC DNA]</scope>
    <source>
        <strain evidence="2">cv. LA0716</strain>
    </source>
</reference>
<accession>A0ABM1H793</accession>
<feature type="compositionally biased region" description="Basic and acidic residues" evidence="1">
    <location>
        <begin position="104"/>
        <end position="113"/>
    </location>
</feature>
<name>A0ABM1H793_SOLPN</name>
<evidence type="ECO:0000313" key="2">
    <source>
        <dbReference type="Proteomes" id="UP000694930"/>
    </source>
</evidence>